<gene>
    <name evidence="9" type="ORF">OdinLCB4_000815</name>
</gene>
<feature type="binding site" evidence="8">
    <location>
        <position position="62"/>
    </location>
    <ligand>
        <name>Zn(2+)</name>
        <dbReference type="ChEBI" id="CHEBI:29105"/>
        <label>1</label>
    </ligand>
</feature>
<evidence type="ECO:0000256" key="1">
    <source>
        <dbReference type="ARBA" id="ARBA00006272"/>
    </source>
</evidence>
<feature type="binding site" evidence="8">
    <location>
        <position position="175"/>
    </location>
    <ligand>
        <name>Zn(2+)</name>
        <dbReference type="ChEBI" id="CHEBI:29105"/>
        <label>1</label>
    </ligand>
</feature>
<name>A0AAF0D3M9_ODILC</name>
<dbReference type="Proteomes" id="UP000186851">
    <property type="component" value="Chromosome"/>
</dbReference>
<reference evidence="9" key="1">
    <citation type="journal article" date="2017" name="Nature">
        <title>Asgard archaea illuminate the origin of eukaryotic cellular complexity.</title>
        <authorList>
            <person name="Zaremba-Niedzwiedzka K."/>
            <person name="Caceres E.F."/>
            <person name="Saw J.H."/>
            <person name="Backstrom D."/>
            <person name="Juzokaite L."/>
            <person name="Vancaester E."/>
            <person name="Seitz K.W."/>
            <person name="Anantharaman K."/>
            <person name="Starnawski P."/>
            <person name="Kjeldsen K.U."/>
            <person name="Scott M.B."/>
            <person name="Nunoura T."/>
            <person name="Banfield J.F."/>
            <person name="Schramm A."/>
            <person name="Baker B.J."/>
            <person name="Spang A."/>
            <person name="Ettema T.J.G."/>
        </authorList>
    </citation>
    <scope>NUCLEOTIDE SEQUENCE</scope>
    <source>
        <strain evidence="9">LCB_4</strain>
    </source>
</reference>
<keyword evidence="4 8" id="KW-0479">Metal-binding</keyword>
<feature type="binding site" evidence="8">
    <location>
        <position position="175"/>
    </location>
    <ligand>
        <name>Zn(2+)</name>
        <dbReference type="ChEBI" id="CHEBI:29105"/>
        <label>2</label>
    </ligand>
</feature>
<dbReference type="PANTHER" id="PTHR32481">
    <property type="entry name" value="AMINOPEPTIDASE"/>
    <property type="match status" value="1"/>
</dbReference>
<dbReference type="Pfam" id="PF05343">
    <property type="entry name" value="Peptidase_M42"/>
    <property type="match status" value="1"/>
</dbReference>
<dbReference type="KEGG" id="oyw:OdinLCB4_000815"/>
<dbReference type="InterPro" id="IPR051464">
    <property type="entry name" value="Peptidase_M42_aminopept"/>
</dbReference>
<dbReference type="InterPro" id="IPR008007">
    <property type="entry name" value="Peptidase_M42"/>
</dbReference>
<dbReference type="GO" id="GO:0006508">
    <property type="term" value="P:proteolysis"/>
    <property type="evidence" value="ECO:0007669"/>
    <property type="project" value="UniProtKB-KW"/>
</dbReference>
<keyword evidence="3" id="KW-0645">Protease</keyword>
<dbReference type="Gene3D" id="3.40.630.10">
    <property type="entry name" value="Zn peptidases"/>
    <property type="match status" value="1"/>
</dbReference>
<evidence type="ECO:0000256" key="5">
    <source>
        <dbReference type="ARBA" id="ARBA00022801"/>
    </source>
</evidence>
<evidence type="ECO:0000313" key="9">
    <source>
        <dbReference type="EMBL" id="WEU41107.1"/>
    </source>
</evidence>
<feature type="binding site" evidence="8">
    <location>
        <position position="227"/>
    </location>
    <ligand>
        <name>Zn(2+)</name>
        <dbReference type="ChEBI" id="CHEBI:29105"/>
        <label>1</label>
    </ligand>
</feature>
<evidence type="ECO:0000256" key="7">
    <source>
        <dbReference type="PIRSR" id="PIRSR001123-1"/>
    </source>
</evidence>
<dbReference type="CDD" id="cd05656">
    <property type="entry name" value="M42_Frv"/>
    <property type="match status" value="1"/>
</dbReference>
<comment type="similarity">
    <text evidence="1 6">Belongs to the peptidase M42 family.</text>
</comment>
<dbReference type="SUPFAM" id="SSF53187">
    <property type="entry name" value="Zn-dependent exopeptidases"/>
    <property type="match status" value="1"/>
</dbReference>
<keyword evidence="5" id="KW-0378">Hydrolase</keyword>
<feature type="binding site" evidence="8">
    <location>
        <position position="205"/>
    </location>
    <ligand>
        <name>Zn(2+)</name>
        <dbReference type="ChEBI" id="CHEBI:29105"/>
        <label>2</label>
    </ligand>
</feature>
<protein>
    <submittedName>
        <fullName evidence="9">M42 family metallopeptidase</fullName>
    </submittedName>
</protein>
<evidence type="ECO:0000256" key="8">
    <source>
        <dbReference type="PIRSR" id="PIRSR001123-2"/>
    </source>
</evidence>
<comment type="cofactor">
    <cofactor evidence="8">
        <name>a divalent metal cation</name>
        <dbReference type="ChEBI" id="CHEBI:60240"/>
    </cofactor>
    <text evidence="8">Binds 2 divalent metal cations per subunit.</text>
</comment>
<feature type="active site" description="Proton acceptor" evidence="7">
    <location>
        <position position="204"/>
    </location>
</feature>
<dbReference type="GO" id="GO:0046872">
    <property type="term" value="F:metal ion binding"/>
    <property type="evidence" value="ECO:0007669"/>
    <property type="project" value="UniProtKB-UniRule"/>
</dbReference>
<dbReference type="SUPFAM" id="SSF101821">
    <property type="entry name" value="Aminopeptidase/glucanase lid domain"/>
    <property type="match status" value="1"/>
</dbReference>
<evidence type="ECO:0000256" key="6">
    <source>
        <dbReference type="PIRNR" id="PIRNR001123"/>
    </source>
</evidence>
<evidence type="ECO:0000256" key="2">
    <source>
        <dbReference type="ARBA" id="ARBA00022438"/>
    </source>
</evidence>
<dbReference type="Gene3D" id="2.40.30.40">
    <property type="entry name" value="Peptidase M42, domain 2"/>
    <property type="match status" value="1"/>
</dbReference>
<sequence length="354" mass="38618">MKELLKKLSEAYAPSGCEEAVREIITSMVREYVDELYVDKIGNLITLKKGVQNKPKILLDAHMDEIGMMVKYIDEKGFIRFSYTGGFSDQTVLNQRVVILTRKGIIPGVIGCKPPHLMTQEEKEKIVKRSDMFIDIGAESRVEAEQLGVRVGDHIIWSTSFTELAGNKLASKAFDNRVGCAILIKILQKLKTETPVYGVFTVMEEIGLRGAKTAAFTIEPDAALVFDIATAGDHPNVKEGEAPVRVGGGPVISVADGSRLNLGGGLITHPKIRRILIETAEENSIPYQLYVFEGGTTDGTVISLSRTGVPTGLISVPVRYAHTASELLSLLDVENSIKLATLSIYKIIETLSNG</sequence>
<reference evidence="9" key="2">
    <citation type="journal article" date="2022" name="Nat. Microbiol.">
        <title>A closed Candidatus Odinarchaeum chromosome exposes Asgard archaeal viruses.</title>
        <authorList>
            <person name="Tamarit D."/>
            <person name="Caceres E.F."/>
            <person name="Krupovic M."/>
            <person name="Nijland R."/>
            <person name="Eme L."/>
            <person name="Robinson N.P."/>
            <person name="Ettema T.J.G."/>
        </authorList>
    </citation>
    <scope>NUCLEOTIDE SEQUENCE</scope>
    <source>
        <strain evidence="9">LCB_4</strain>
    </source>
</reference>
<evidence type="ECO:0000313" key="10">
    <source>
        <dbReference type="Proteomes" id="UP000186851"/>
    </source>
</evidence>
<dbReference type="EMBL" id="CP091871">
    <property type="protein sequence ID" value="WEU41107.1"/>
    <property type="molecule type" value="Genomic_DNA"/>
</dbReference>
<evidence type="ECO:0000256" key="4">
    <source>
        <dbReference type="ARBA" id="ARBA00022723"/>
    </source>
</evidence>
<dbReference type="PANTHER" id="PTHR32481:SF0">
    <property type="entry name" value="AMINOPEPTIDASE YPDE-RELATED"/>
    <property type="match status" value="1"/>
</dbReference>
<dbReference type="AlphaFoldDB" id="A0AAF0D3M9"/>
<dbReference type="PIRSF" id="PIRSF001123">
    <property type="entry name" value="PepA_GA"/>
    <property type="match status" value="1"/>
</dbReference>
<organism evidence="9 10">
    <name type="scientific">Odinarchaeota yellowstonii (strain LCB_4)</name>
    <dbReference type="NCBI Taxonomy" id="1841599"/>
    <lineage>
        <taxon>Archaea</taxon>
        <taxon>Promethearchaeati</taxon>
        <taxon>Candidatus Odinarchaeota</taxon>
        <taxon>Candidatus Odinarchaeia</taxon>
        <taxon>Candidatus Odinarchaeales</taxon>
        <taxon>Candidatus Odinarchaeaceae</taxon>
        <taxon>Candidatus Odinarchaeum</taxon>
    </lineage>
</organism>
<proteinExistence type="inferred from homology"/>
<feature type="binding site" evidence="8">
    <location>
        <position position="322"/>
    </location>
    <ligand>
        <name>Zn(2+)</name>
        <dbReference type="ChEBI" id="CHEBI:29105"/>
        <label>2</label>
    </ligand>
</feature>
<accession>A0AAF0D3M9</accession>
<dbReference type="InterPro" id="IPR023367">
    <property type="entry name" value="Peptidase_M42_dom2"/>
</dbReference>
<dbReference type="GO" id="GO:0004177">
    <property type="term" value="F:aminopeptidase activity"/>
    <property type="evidence" value="ECO:0007669"/>
    <property type="project" value="UniProtKB-UniRule"/>
</dbReference>
<keyword evidence="2" id="KW-0031">Aminopeptidase</keyword>
<evidence type="ECO:0000256" key="3">
    <source>
        <dbReference type="ARBA" id="ARBA00022670"/>
    </source>
</evidence>